<keyword evidence="7 10" id="KW-0479">Metal-binding</keyword>
<dbReference type="InterPro" id="IPR001352">
    <property type="entry name" value="RNase_HII/HIII"/>
</dbReference>
<dbReference type="Gene3D" id="3.30.420.10">
    <property type="entry name" value="Ribonuclease H-like superfamily/Ribonuclease H"/>
    <property type="match status" value="1"/>
</dbReference>
<dbReference type="PANTHER" id="PTHR10954:SF23">
    <property type="entry name" value="RIBONUCLEASE"/>
    <property type="match status" value="1"/>
</dbReference>
<evidence type="ECO:0000256" key="1">
    <source>
        <dbReference type="ARBA" id="ARBA00000077"/>
    </source>
</evidence>
<evidence type="ECO:0000313" key="13">
    <source>
        <dbReference type="EMBL" id="MDI3048127.1"/>
    </source>
</evidence>
<evidence type="ECO:0000256" key="3">
    <source>
        <dbReference type="ARBA" id="ARBA00004496"/>
    </source>
</evidence>
<keyword evidence="8 10" id="KW-0255">Endonuclease</keyword>
<comment type="similarity">
    <text evidence="4">Belongs to the RNase HII family. RnhC subfamily.</text>
</comment>
<dbReference type="GO" id="GO:0046872">
    <property type="term" value="F:metal ion binding"/>
    <property type="evidence" value="ECO:0007669"/>
    <property type="project" value="UniProtKB-KW"/>
</dbReference>
<protein>
    <recommendedName>
        <fullName evidence="11">Ribonuclease</fullName>
        <ecNumber evidence="11">3.1.26.4</ecNumber>
    </recommendedName>
</protein>
<comment type="caution">
    <text evidence="13">The sequence shown here is derived from an EMBL/GenBank/DDBJ whole genome shotgun (WGS) entry which is preliminary data.</text>
</comment>
<dbReference type="EMBL" id="JASBCP010000003">
    <property type="protein sequence ID" value="MDI3048127.1"/>
    <property type="molecule type" value="Genomic_DNA"/>
</dbReference>
<dbReference type="PANTHER" id="PTHR10954">
    <property type="entry name" value="RIBONUCLEASE H2 SUBUNIT A"/>
    <property type="match status" value="1"/>
</dbReference>
<comment type="subcellular location">
    <subcellularLocation>
        <location evidence="3">Cytoplasm</location>
    </subcellularLocation>
</comment>
<keyword evidence="6 10" id="KW-0540">Nuclease</keyword>
<dbReference type="SUPFAM" id="SSF53098">
    <property type="entry name" value="Ribonuclease H-like"/>
    <property type="match status" value="1"/>
</dbReference>
<evidence type="ECO:0000256" key="11">
    <source>
        <dbReference type="RuleBase" id="RU003515"/>
    </source>
</evidence>
<dbReference type="RefSeq" id="WP_273569688.1">
    <property type="nucleotide sequence ID" value="NZ_JAQRAI010000027.1"/>
</dbReference>
<dbReference type="Pfam" id="PF01351">
    <property type="entry name" value="RNase_HII"/>
    <property type="match status" value="1"/>
</dbReference>
<dbReference type="Proteomes" id="UP001233782">
    <property type="component" value="Unassembled WGS sequence"/>
</dbReference>
<name>A0AAP4EMM6_9BACT</name>
<dbReference type="GO" id="GO:0043137">
    <property type="term" value="P:DNA replication, removal of RNA primer"/>
    <property type="evidence" value="ECO:0007669"/>
    <property type="project" value="TreeGrafter"/>
</dbReference>
<feature type="domain" description="RNase H type-2" evidence="12">
    <location>
        <begin position="12"/>
        <end position="238"/>
    </location>
</feature>
<dbReference type="InterPro" id="IPR012337">
    <property type="entry name" value="RNaseH-like_sf"/>
</dbReference>
<feature type="binding site" evidence="10">
    <location>
        <position position="18"/>
    </location>
    <ligand>
        <name>a divalent metal cation</name>
        <dbReference type="ChEBI" id="CHEBI:60240"/>
    </ligand>
</feature>
<gene>
    <name evidence="13" type="ORF">QJ129_02520</name>
</gene>
<dbReference type="PROSITE" id="PS51975">
    <property type="entry name" value="RNASE_H_2"/>
    <property type="match status" value="1"/>
</dbReference>
<evidence type="ECO:0000259" key="12">
    <source>
        <dbReference type="PROSITE" id="PS51975"/>
    </source>
</evidence>
<dbReference type="CDD" id="cd06590">
    <property type="entry name" value="RNase_HII_bacteria_HIII_like"/>
    <property type="match status" value="1"/>
</dbReference>
<organism evidence="13 14">
    <name type="scientific">Metamycoplasma hyosynoviae</name>
    <dbReference type="NCBI Taxonomy" id="29559"/>
    <lineage>
        <taxon>Bacteria</taxon>
        <taxon>Bacillati</taxon>
        <taxon>Mycoplasmatota</taxon>
        <taxon>Mycoplasmoidales</taxon>
        <taxon>Metamycoplasmataceae</taxon>
        <taxon>Metamycoplasma</taxon>
    </lineage>
</organism>
<evidence type="ECO:0000256" key="4">
    <source>
        <dbReference type="ARBA" id="ARBA00008378"/>
    </source>
</evidence>
<evidence type="ECO:0000256" key="7">
    <source>
        <dbReference type="ARBA" id="ARBA00022723"/>
    </source>
</evidence>
<proteinExistence type="inferred from homology"/>
<dbReference type="InterPro" id="IPR024567">
    <property type="entry name" value="RNase_HII/HIII_dom"/>
</dbReference>
<feature type="binding site" evidence="10">
    <location>
        <position position="124"/>
    </location>
    <ligand>
        <name>a divalent metal cation</name>
        <dbReference type="ChEBI" id="CHEBI:60240"/>
    </ligand>
</feature>
<dbReference type="GO" id="GO:0032299">
    <property type="term" value="C:ribonuclease H2 complex"/>
    <property type="evidence" value="ECO:0007669"/>
    <property type="project" value="TreeGrafter"/>
</dbReference>
<evidence type="ECO:0000256" key="9">
    <source>
        <dbReference type="ARBA" id="ARBA00022801"/>
    </source>
</evidence>
<dbReference type="InterPro" id="IPR036397">
    <property type="entry name" value="RNaseH_sf"/>
</dbReference>
<dbReference type="GO" id="GO:0004523">
    <property type="term" value="F:RNA-DNA hybrid ribonuclease activity"/>
    <property type="evidence" value="ECO:0007669"/>
    <property type="project" value="UniProtKB-UniRule"/>
</dbReference>
<keyword evidence="9 10" id="KW-0378">Hydrolase</keyword>
<dbReference type="EC" id="3.1.26.4" evidence="11"/>
<comment type="cofactor">
    <cofactor evidence="10">
        <name>Mn(2+)</name>
        <dbReference type="ChEBI" id="CHEBI:29035"/>
    </cofactor>
    <cofactor evidence="10">
        <name>Mg(2+)</name>
        <dbReference type="ChEBI" id="CHEBI:18420"/>
    </cofactor>
    <text evidence="10">Manganese or magnesium. Binds 1 divalent metal ion per monomer in the absence of substrate. May bind a second metal ion after substrate binding.</text>
</comment>
<reference evidence="13" key="1">
    <citation type="submission" date="2023-04" db="EMBL/GenBank/DDBJ databases">
        <title>Genomes of recent Mycoplasma hyosynoviae isolates 2023.</title>
        <authorList>
            <person name="Spergser J."/>
        </authorList>
    </citation>
    <scope>NUCLEOTIDE SEQUENCE</scope>
    <source>
        <strain evidence="13">SN1J23N</strain>
    </source>
</reference>
<accession>A0AAP4EMM6</accession>
<evidence type="ECO:0000256" key="10">
    <source>
        <dbReference type="PROSITE-ProRule" id="PRU01319"/>
    </source>
</evidence>
<comment type="function">
    <text evidence="2 11">Endonuclease that specifically degrades the RNA of RNA-DNA hybrids.</text>
</comment>
<dbReference type="GO" id="GO:0005737">
    <property type="term" value="C:cytoplasm"/>
    <property type="evidence" value="ECO:0007669"/>
    <property type="project" value="UniProtKB-SubCell"/>
</dbReference>
<evidence type="ECO:0000313" key="14">
    <source>
        <dbReference type="Proteomes" id="UP001233782"/>
    </source>
</evidence>
<evidence type="ECO:0000256" key="6">
    <source>
        <dbReference type="ARBA" id="ARBA00022722"/>
    </source>
</evidence>
<comment type="catalytic activity">
    <reaction evidence="1 10 11">
        <text>Endonucleolytic cleavage to 5'-phosphomonoester.</text>
        <dbReference type="EC" id="3.1.26.4"/>
    </reaction>
</comment>
<dbReference type="GO" id="GO:0003723">
    <property type="term" value="F:RNA binding"/>
    <property type="evidence" value="ECO:0007669"/>
    <property type="project" value="UniProtKB-UniRule"/>
</dbReference>
<sequence>MPKNNSFNKEFHSYIGIDETGVGDYFTPVVSVACYIPSKEVQEALINLGVCDSKKLSDHHIQTLAPQIMKMVKWSKNVLTQNGYNNLIKNSINNNEVKTLIHLNSLNNLNNTFSIDELPNVIIDQYCASEQVFQKHINKLTSIPWLQFHRPLNKIFLQQKAETIALPVATASIIARYILILHMEKQSKKYDFPFMLGCSNKIIDQGVEFAKKIGIENFKEIAKISFKTTQKIIERLQQEASEDKN</sequence>
<feature type="binding site" evidence="10">
    <location>
        <position position="19"/>
    </location>
    <ligand>
        <name>a divalent metal cation</name>
        <dbReference type="ChEBI" id="CHEBI:60240"/>
    </ligand>
</feature>
<dbReference type="AlphaFoldDB" id="A0AAP4EMM6"/>
<evidence type="ECO:0000256" key="8">
    <source>
        <dbReference type="ARBA" id="ARBA00022759"/>
    </source>
</evidence>
<keyword evidence="5" id="KW-0963">Cytoplasm</keyword>
<evidence type="ECO:0000256" key="2">
    <source>
        <dbReference type="ARBA" id="ARBA00004065"/>
    </source>
</evidence>
<evidence type="ECO:0000256" key="5">
    <source>
        <dbReference type="ARBA" id="ARBA00022490"/>
    </source>
</evidence>
<dbReference type="GO" id="GO:0006298">
    <property type="term" value="P:mismatch repair"/>
    <property type="evidence" value="ECO:0007669"/>
    <property type="project" value="TreeGrafter"/>
</dbReference>